<dbReference type="GeneID" id="79827361"/>
<proteinExistence type="predicted"/>
<organism evidence="1 2">
    <name type="scientific">Leptospira meyeri</name>
    <dbReference type="NCBI Taxonomy" id="29508"/>
    <lineage>
        <taxon>Bacteria</taxon>
        <taxon>Pseudomonadati</taxon>
        <taxon>Spirochaetota</taxon>
        <taxon>Spirochaetia</taxon>
        <taxon>Leptospirales</taxon>
        <taxon>Leptospiraceae</taxon>
        <taxon>Leptospira</taxon>
    </lineage>
</organism>
<dbReference type="SUPFAM" id="SSF52266">
    <property type="entry name" value="SGNH hydrolase"/>
    <property type="match status" value="1"/>
</dbReference>
<dbReference type="OrthoDB" id="317932at2"/>
<dbReference type="AlphaFoldDB" id="A0A4R8MUK5"/>
<accession>A0A4R8MUK5</accession>
<sequence length="375" mass="44068">MILKKFRILLLFLFFFGLDKIILIPSVRNFLTEENIGNPYVESFKNISASYLEDPKYQDKKKIWAFGTSRSFIFYQFATSDYNHHSDFISENQKKSLDEYKFFGYAAPGSNPLIYYTRFNQLMDKQYKPDVVFLEVSAFSFNKKNRFYNITLLEGMPLEFAIQYFNELPSDFAKEYFFSRLFSLSRYKISTKAISTNLFGTKDKNAELLKNFMPTNQMSVDPFANAFDTKTNREELPYSPDSFNDFYLKPANDTDTYLKTVMLVDVLKNEFYGNYSLNEDNLFFLEKIIERCKKNQIPVVLWIPKVHKNLTNFYVASTFYSSWKSKIQSLANKTSTRFVDLNEEGKIRCDYFQDAAHLSGRCMPEINSVLLNLPK</sequence>
<dbReference type="STRING" id="1193051.LEP1GSC017_1941"/>
<keyword evidence="2" id="KW-1185">Reference proteome</keyword>
<comment type="caution">
    <text evidence="1">The sequence shown here is derived from an EMBL/GenBank/DDBJ whole genome shotgun (WGS) entry which is preliminary data.</text>
</comment>
<protein>
    <submittedName>
        <fullName evidence="1">Uncharacterized protein DUF1574</fullName>
    </submittedName>
</protein>
<reference evidence="1 2" key="1">
    <citation type="submission" date="2019-03" db="EMBL/GenBank/DDBJ databases">
        <title>Genomic Encyclopedia of Archaeal and Bacterial Type Strains, Phase II (KMG-II): from individual species to whole genera.</title>
        <authorList>
            <person name="Goeker M."/>
        </authorList>
    </citation>
    <scope>NUCLEOTIDE SEQUENCE [LARGE SCALE GENOMIC DNA]</scope>
    <source>
        <strain evidence="1 2">DSM 21537</strain>
    </source>
</reference>
<dbReference type="InterPro" id="IPR011468">
    <property type="entry name" value="DUF1574"/>
</dbReference>
<dbReference type="EMBL" id="SORO01000001">
    <property type="protein sequence ID" value="TDY73043.1"/>
    <property type="molecule type" value="Genomic_DNA"/>
</dbReference>
<gene>
    <name evidence="1" type="ORF">CLV96_2062</name>
</gene>
<dbReference type="Pfam" id="PF07611">
    <property type="entry name" value="DUF1574"/>
    <property type="match status" value="1"/>
</dbReference>
<evidence type="ECO:0000313" key="1">
    <source>
        <dbReference type="EMBL" id="TDY73043.1"/>
    </source>
</evidence>
<dbReference type="Proteomes" id="UP000294684">
    <property type="component" value="Unassembled WGS sequence"/>
</dbReference>
<evidence type="ECO:0000313" key="2">
    <source>
        <dbReference type="Proteomes" id="UP000294684"/>
    </source>
</evidence>
<name>A0A4R8MUK5_LEPME</name>
<dbReference type="RefSeq" id="WP_004784228.1">
    <property type="nucleotide sequence ID" value="NZ_SORO01000001.1"/>
</dbReference>